<dbReference type="Gene3D" id="3.30.2350.10">
    <property type="entry name" value="Pseudouridine synthase"/>
    <property type="match status" value="1"/>
</dbReference>
<dbReference type="GO" id="GO:0000455">
    <property type="term" value="P:enzyme-directed rRNA pseudouridine synthesis"/>
    <property type="evidence" value="ECO:0007669"/>
    <property type="project" value="TreeGrafter"/>
</dbReference>
<reference evidence="2" key="1">
    <citation type="submission" date="2015-01" db="EMBL/GenBank/DDBJ databases">
        <title>Transcriptome Assembly of Fopius arisanus.</title>
        <authorList>
            <person name="Geib S."/>
        </authorList>
    </citation>
    <scope>NUCLEOTIDE SEQUENCE</scope>
</reference>
<dbReference type="EMBL" id="GBYB01014111">
    <property type="protein sequence ID" value="JAG83878.1"/>
    <property type="molecule type" value="Transcribed_RNA"/>
</dbReference>
<proteinExistence type="inferred from homology"/>
<dbReference type="AlphaFoldDB" id="A0A0C9RBZ7"/>
<comment type="similarity">
    <text evidence="1">Belongs to the pseudouridine synthase RluA family.</text>
</comment>
<organism evidence="2">
    <name type="scientific">Fopius arisanus</name>
    <dbReference type="NCBI Taxonomy" id="64838"/>
    <lineage>
        <taxon>Eukaryota</taxon>
        <taxon>Metazoa</taxon>
        <taxon>Ecdysozoa</taxon>
        <taxon>Arthropoda</taxon>
        <taxon>Hexapoda</taxon>
        <taxon>Insecta</taxon>
        <taxon>Pterygota</taxon>
        <taxon>Neoptera</taxon>
        <taxon>Endopterygota</taxon>
        <taxon>Hymenoptera</taxon>
        <taxon>Apocrita</taxon>
        <taxon>Ichneumonoidea</taxon>
        <taxon>Braconidae</taxon>
        <taxon>Opiinae</taxon>
        <taxon>Fopius</taxon>
    </lineage>
</organism>
<dbReference type="PANTHER" id="PTHR21600:SF87">
    <property type="entry name" value="RNA PSEUDOURIDYLATE SYNTHASE DOMAIN-CONTAINING PROTEIN 1"/>
    <property type="match status" value="1"/>
</dbReference>
<name>A0A0C9RBZ7_9HYME</name>
<evidence type="ECO:0000256" key="1">
    <source>
        <dbReference type="ARBA" id="ARBA00010876"/>
    </source>
</evidence>
<evidence type="ECO:0000313" key="2">
    <source>
        <dbReference type="EMBL" id="JAG83876.1"/>
    </source>
</evidence>
<dbReference type="PANTHER" id="PTHR21600">
    <property type="entry name" value="MITOCHONDRIAL RNA PSEUDOURIDINE SYNTHASE"/>
    <property type="match status" value="1"/>
</dbReference>
<dbReference type="SUPFAM" id="SSF55120">
    <property type="entry name" value="Pseudouridine synthase"/>
    <property type="match status" value="1"/>
</dbReference>
<dbReference type="EMBL" id="GBYB01014109">
    <property type="protein sequence ID" value="JAG83876.1"/>
    <property type="molecule type" value="Transcribed_RNA"/>
</dbReference>
<accession>A0A0C9RBZ7</accession>
<dbReference type="InterPro" id="IPR020103">
    <property type="entry name" value="PsdUridine_synth_cat_dom_sf"/>
</dbReference>
<dbReference type="InterPro" id="IPR050188">
    <property type="entry name" value="RluA_PseudoU_synthase"/>
</dbReference>
<protein>
    <submittedName>
        <fullName evidence="2">Rpusd1_0 protein</fullName>
    </submittedName>
    <submittedName>
        <fullName evidence="3">Rpusd1_2 protein</fullName>
    </submittedName>
</protein>
<sequence length="131" mass="15147">MNEKITFTFKIHIKNLFNSSPKIYPVLRSLLILSRNSTPGDDIRELLGSKRMCTSSEYCKNPRDCFTAILVLEKGLRNGKPATKVLLRPGTGRRHQLRVHCSHIGHTIIGDYTYSDRQDHEPHRTFLHSFR</sequence>
<evidence type="ECO:0000313" key="3">
    <source>
        <dbReference type="EMBL" id="JAG83878.1"/>
    </source>
</evidence>
<dbReference type="GO" id="GO:0009982">
    <property type="term" value="F:pseudouridine synthase activity"/>
    <property type="evidence" value="ECO:0007669"/>
    <property type="project" value="InterPro"/>
</dbReference>
<dbReference type="GO" id="GO:0003723">
    <property type="term" value="F:RNA binding"/>
    <property type="evidence" value="ECO:0007669"/>
    <property type="project" value="InterPro"/>
</dbReference>
<gene>
    <name evidence="2" type="primary">rpusd1_0</name>
    <name evidence="3" type="synonym">rpusd1_2</name>
    <name evidence="2" type="ORF">g.18593</name>
    <name evidence="3" type="ORF">g.18597</name>
</gene>